<feature type="region of interest" description="Disordered" evidence="1">
    <location>
        <begin position="431"/>
        <end position="474"/>
    </location>
</feature>
<dbReference type="InterPro" id="IPR038986">
    <property type="entry name" value="Clr2"/>
</dbReference>
<dbReference type="PANTHER" id="PTHR38046:SF1">
    <property type="entry name" value="CRYPTIC LOCI REGULATOR 2"/>
    <property type="match status" value="1"/>
</dbReference>
<feature type="region of interest" description="Disordered" evidence="1">
    <location>
        <begin position="289"/>
        <end position="308"/>
    </location>
</feature>
<dbReference type="EMBL" id="LK052948">
    <property type="protein sequence ID" value="CDR46970.1"/>
    <property type="molecule type" value="Genomic_DNA"/>
</dbReference>
<sequence length="889" mass="95988">MVVPLNAAAPDGPSSAASTSASRVNSGAATPLREIDEGEVDQIESDEEDAAVTSGGAVAGPGPSSLAHSQLAKGVKRAASGSPAPSTKKRRPRTSGASGLRTYVPPPLPHYDVVRSESNSKKNPHVIKIHDDVTDGSESRWPPEGERQQGHKVNNRLSWYECQDRKIGRHQTLREKLGEELAKSMGLTNEGAKQEYWVIDNLPKGYLFAVHHCVTGSGDPRTDVYIFGSAATNKFRTANELAPHLHWLLLHGPDDDLLCACKYCSKTKQGDVNRVLGLNIRSSSVASTSAGVASPSVKRKTAGSKASSASTGVQAKVAAFRSPGGEKLLGDVTFRKKLKDGTTVEKKKRRSTSAEAGESSPPPTYKGAYTSRSRDSDLAYLTAPRQADLVYAELPKPFLSDDPEWAGAQITHWPAVVMSRVPYTVAKVVDSEPKTSGKKKQEMTQEEEDLEDGEIKAEEKSPGPDPELKSLGTAPKLEAKQEWRYNVRLLAVKDELRLLREDQLRPWLGNPPPSGLWTPERMCNPDAVKHVWDGKKTHRDCGLMKDVKSLQEAVTAMALALQIAAHLVGAFSFNDRYEITDAHFDLATSEPLDPGLAAVKAQQRKSWAFQSLHWGAELIWTGDFIRLIYPFGGHEDSTPIKPTDPDHRALFMKVLAIYKTNDTVDDVERGTGMIGGEIWELRDFAAAEGATNGATSEAGPSGRNGVASASMNGSAGPSTAANGVDGISPTVLNGKDKSASPTPTADDKLPPAPAGMYWHRLTAPSTGVHVTLDYLAGRYHPLPKSLNTQQKIKEALATLDAMDEAAQTSAMQDGSEPAQTVDVALPFEQRMMLLAGLRPAQRLYMKCGAYKGTRHTAIVEAERNASNEVEQYFAMAHNGDNASMEDDSA</sequence>
<feature type="region of interest" description="Disordered" evidence="1">
    <location>
        <begin position="690"/>
        <end position="751"/>
    </location>
</feature>
<feature type="compositionally biased region" description="Acidic residues" evidence="1">
    <location>
        <begin position="36"/>
        <end position="50"/>
    </location>
</feature>
<reference evidence="3" key="1">
    <citation type="journal article" date="2014" name="Genome Announc.">
        <title>Draft genome sequence of Rhodosporidium toruloides CECT1137, an oleaginous yeast of biotechnological interest.</title>
        <authorList>
            <person name="Morin N."/>
            <person name="Calcas X."/>
            <person name="Devillers H."/>
            <person name="Durrens P."/>
            <person name="Sherman D.J."/>
            <person name="Nicaud J.-M."/>
            <person name="Neuveglise C."/>
        </authorList>
    </citation>
    <scope>NUCLEOTIDE SEQUENCE</scope>
    <source>
        <strain evidence="3">CECT1137</strain>
    </source>
</reference>
<dbReference type="GO" id="GO:0030466">
    <property type="term" value="P:silent mating-type cassette heterochromatin formation"/>
    <property type="evidence" value="ECO:0007669"/>
    <property type="project" value="TreeGrafter"/>
</dbReference>
<protein>
    <submittedName>
        <fullName evidence="3">RHTO0S13e04214g1_1</fullName>
    </submittedName>
</protein>
<feature type="domain" description="Cryptic loci regulator 2 N-terminal" evidence="2">
    <location>
        <begin position="197"/>
        <end position="264"/>
    </location>
</feature>
<feature type="region of interest" description="Disordered" evidence="1">
    <location>
        <begin position="1"/>
        <end position="109"/>
    </location>
</feature>
<dbReference type="Pfam" id="PF16761">
    <property type="entry name" value="Clr2_transil"/>
    <property type="match status" value="1"/>
</dbReference>
<name>A0A061BAK3_RHOTO</name>
<dbReference type="GO" id="GO:0031934">
    <property type="term" value="C:mating-type region heterochromatin"/>
    <property type="evidence" value="ECO:0007669"/>
    <property type="project" value="TreeGrafter"/>
</dbReference>
<dbReference type="GO" id="GO:0033553">
    <property type="term" value="C:rDNA heterochromatin"/>
    <property type="evidence" value="ECO:0007669"/>
    <property type="project" value="TreeGrafter"/>
</dbReference>
<feature type="compositionally biased region" description="Low complexity" evidence="1">
    <location>
        <begin position="7"/>
        <end position="22"/>
    </location>
</feature>
<dbReference type="InterPro" id="IPR031915">
    <property type="entry name" value="Clr2_N"/>
</dbReference>
<dbReference type="AlphaFoldDB" id="A0A061BAK3"/>
<feature type="compositionally biased region" description="Basic and acidic residues" evidence="1">
    <location>
        <begin position="453"/>
        <end position="468"/>
    </location>
</feature>
<organism evidence="3">
    <name type="scientific">Rhodotorula toruloides</name>
    <name type="common">Yeast</name>
    <name type="synonym">Rhodosporidium toruloides</name>
    <dbReference type="NCBI Taxonomy" id="5286"/>
    <lineage>
        <taxon>Eukaryota</taxon>
        <taxon>Fungi</taxon>
        <taxon>Dikarya</taxon>
        <taxon>Basidiomycota</taxon>
        <taxon>Pucciniomycotina</taxon>
        <taxon>Microbotryomycetes</taxon>
        <taxon>Sporidiobolales</taxon>
        <taxon>Sporidiobolaceae</taxon>
        <taxon>Rhodotorula</taxon>
    </lineage>
</organism>
<feature type="compositionally biased region" description="Low complexity" evidence="1">
    <location>
        <begin position="51"/>
        <end position="65"/>
    </location>
</feature>
<dbReference type="GO" id="GO:0070824">
    <property type="term" value="C:SHREC complex"/>
    <property type="evidence" value="ECO:0007669"/>
    <property type="project" value="InterPro"/>
</dbReference>
<evidence type="ECO:0000259" key="2">
    <source>
        <dbReference type="Pfam" id="PF16761"/>
    </source>
</evidence>
<dbReference type="OrthoDB" id="2421327at2759"/>
<evidence type="ECO:0000256" key="1">
    <source>
        <dbReference type="SAM" id="MobiDB-lite"/>
    </source>
</evidence>
<feature type="compositionally biased region" description="Basic and acidic residues" evidence="1">
    <location>
        <begin position="431"/>
        <end position="443"/>
    </location>
</feature>
<gene>
    <name evidence="3" type="ORF">RHTO0S_13e04214g</name>
</gene>
<feature type="region of interest" description="Disordered" evidence="1">
    <location>
        <begin position="340"/>
        <end position="373"/>
    </location>
</feature>
<feature type="compositionally biased region" description="Polar residues" evidence="1">
    <location>
        <begin position="707"/>
        <end position="721"/>
    </location>
</feature>
<evidence type="ECO:0000313" key="3">
    <source>
        <dbReference type="EMBL" id="CDR46970.1"/>
    </source>
</evidence>
<dbReference type="PANTHER" id="PTHR38046">
    <property type="entry name" value="CRYPTIC LOCI REGULATOR 2"/>
    <property type="match status" value="1"/>
</dbReference>
<proteinExistence type="predicted"/>
<accession>A0A061BAK3</accession>